<dbReference type="GO" id="GO:0042995">
    <property type="term" value="C:cell projection"/>
    <property type="evidence" value="ECO:0007669"/>
    <property type="project" value="UniProtKB-SubCell"/>
</dbReference>
<protein>
    <recommendedName>
        <fullName evidence="3">Topoisomerase I damage affected protein 2</fullName>
    </recommendedName>
</protein>
<sequence>MGIVKITNRSQCLEAPFTEDQLLKIINEHYALEPKALIERIGHELDKISSKHKFIIQCTKMKVESQKIDLNIETDFVAYWEPSKDGCITVQMNRDLDSSSPSSPSSSSEKVEHASENTARALLLTVYWISV</sequence>
<dbReference type="AlphaFoldDB" id="A0AAI9SX56"/>
<comment type="caution">
    <text evidence="6">The sequence shown here is derived from an EMBL/GenBank/DDBJ whole genome shotgun (WGS) entry which is preliminary data.</text>
</comment>
<evidence type="ECO:0000256" key="1">
    <source>
        <dbReference type="ARBA" id="ARBA00004316"/>
    </source>
</evidence>
<comment type="similarity">
    <text evidence="2">Belongs to the TDA2 family.</text>
</comment>
<feature type="region of interest" description="Disordered" evidence="5">
    <location>
        <begin position="93"/>
        <end position="114"/>
    </location>
</feature>
<evidence type="ECO:0000313" key="6">
    <source>
        <dbReference type="EMBL" id="KAI3404387.1"/>
    </source>
</evidence>
<accession>A0AAI9SX56</accession>
<evidence type="ECO:0000256" key="3">
    <source>
        <dbReference type="ARBA" id="ARBA00019193"/>
    </source>
</evidence>
<dbReference type="InterPro" id="IPR038586">
    <property type="entry name" value="Tctex-1-like_sf"/>
</dbReference>
<dbReference type="GeneID" id="73380401"/>
<reference evidence="6" key="1">
    <citation type="journal article" date="2022" name="DNA Res.">
        <title>Genome analysis of five recently described species of the CUG-Ser clade uncovers Candida theae as a new hybrid lineage with pathogenic potential in the Candida parapsilosis species complex.</title>
        <authorList>
            <person name="Mixao V."/>
            <person name="Del Olmo V."/>
            <person name="Hegedusova E."/>
            <person name="Saus E."/>
            <person name="Pryszcz L."/>
            <person name="Cillingova A."/>
            <person name="Nosek J."/>
            <person name="Gabaldon T."/>
        </authorList>
    </citation>
    <scope>NUCLEOTIDE SEQUENCE</scope>
    <source>
        <strain evidence="6">CBS 10844</strain>
    </source>
</reference>
<evidence type="ECO:0000256" key="4">
    <source>
        <dbReference type="ARBA" id="ARBA00023273"/>
    </source>
</evidence>
<dbReference type="Gene3D" id="3.30.1140.40">
    <property type="entry name" value="Tctex-1"/>
    <property type="match status" value="1"/>
</dbReference>
<evidence type="ECO:0000313" key="7">
    <source>
        <dbReference type="Proteomes" id="UP001202479"/>
    </source>
</evidence>
<dbReference type="Pfam" id="PF03645">
    <property type="entry name" value="Tctex-1"/>
    <property type="match status" value="1"/>
</dbReference>
<keyword evidence="7" id="KW-1185">Reference proteome</keyword>
<dbReference type="RefSeq" id="XP_049180132.1">
    <property type="nucleotide sequence ID" value="XM_049324051.1"/>
</dbReference>
<dbReference type="EMBL" id="JAHUZD010000103">
    <property type="protein sequence ID" value="KAI3404387.1"/>
    <property type="molecule type" value="Genomic_DNA"/>
</dbReference>
<evidence type="ECO:0000256" key="2">
    <source>
        <dbReference type="ARBA" id="ARBA00010778"/>
    </source>
</evidence>
<dbReference type="InterPro" id="IPR005334">
    <property type="entry name" value="Tctex-1-like"/>
</dbReference>
<comment type="subcellular location">
    <subcellularLocation>
        <location evidence="1">Cell projection</location>
    </subcellularLocation>
</comment>
<dbReference type="Proteomes" id="UP001202479">
    <property type="component" value="Unassembled WGS sequence"/>
</dbReference>
<gene>
    <name evidence="6" type="ORF">KGF56_002784</name>
</gene>
<proteinExistence type="inferred from homology"/>
<name>A0AAI9SX56_9ASCO</name>
<organism evidence="6 7">
    <name type="scientific">Candida oxycetoniae</name>
    <dbReference type="NCBI Taxonomy" id="497107"/>
    <lineage>
        <taxon>Eukaryota</taxon>
        <taxon>Fungi</taxon>
        <taxon>Dikarya</taxon>
        <taxon>Ascomycota</taxon>
        <taxon>Saccharomycotina</taxon>
        <taxon>Pichiomycetes</taxon>
        <taxon>Debaryomycetaceae</taxon>
        <taxon>Candida/Lodderomyces clade</taxon>
        <taxon>Candida</taxon>
    </lineage>
</organism>
<keyword evidence="4" id="KW-0966">Cell projection</keyword>
<evidence type="ECO:0000256" key="5">
    <source>
        <dbReference type="SAM" id="MobiDB-lite"/>
    </source>
</evidence>
<feature type="compositionally biased region" description="Low complexity" evidence="5">
    <location>
        <begin position="98"/>
        <end position="108"/>
    </location>
</feature>